<dbReference type="PANTHER" id="PTHR42850">
    <property type="entry name" value="METALLOPHOSPHOESTERASE"/>
    <property type="match status" value="1"/>
</dbReference>
<sequence>MPKNIYVLSDLHGHYQIFLEMLKKIHFTDDDVLYILGDCCDRGPSSLEIYFYLQEHRHNIFLIKGNHEIMMRDAFMADDPKSQSGRQWDRNGGRKTIESYHKYLKKKTLRDIDYQVVRKMFYHMMIDYVNSCPSFIELDVNGQSYVLIHAGINPEKTLYEQTEEECAWMREYFFMSKGLDHKMIIFGHTPTCYIHQKENCFDIWKDPIFHDKIGIDGGLGTFNEGQLNCICLNTGEVTVLKKKDFMEY</sequence>
<evidence type="ECO:0000259" key="1">
    <source>
        <dbReference type="Pfam" id="PF00149"/>
    </source>
</evidence>
<dbReference type="InterPro" id="IPR029052">
    <property type="entry name" value="Metallo-depent_PP-like"/>
</dbReference>
<dbReference type="InterPro" id="IPR004843">
    <property type="entry name" value="Calcineurin-like_PHP"/>
</dbReference>
<evidence type="ECO:0000313" key="2">
    <source>
        <dbReference type="EMBL" id="HIU12527.1"/>
    </source>
</evidence>
<dbReference type="PANTHER" id="PTHR42850:SF4">
    <property type="entry name" value="ZINC-DEPENDENT ENDOPOLYPHOSPHATASE"/>
    <property type="match status" value="1"/>
</dbReference>
<dbReference type="Pfam" id="PF00149">
    <property type="entry name" value="Metallophos"/>
    <property type="match status" value="1"/>
</dbReference>
<organism evidence="2 3">
    <name type="scientific">Candidatus Fimiplasma intestinipullorum</name>
    <dbReference type="NCBI Taxonomy" id="2840825"/>
    <lineage>
        <taxon>Bacteria</taxon>
        <taxon>Bacillati</taxon>
        <taxon>Bacillota</taxon>
        <taxon>Clostridia</taxon>
        <taxon>Eubacteriales</taxon>
        <taxon>Candidatus Fimiplasma</taxon>
    </lineage>
</organism>
<dbReference type="GO" id="GO:0016791">
    <property type="term" value="F:phosphatase activity"/>
    <property type="evidence" value="ECO:0007669"/>
    <property type="project" value="TreeGrafter"/>
</dbReference>
<dbReference type="GO" id="GO:0110154">
    <property type="term" value="P:RNA decapping"/>
    <property type="evidence" value="ECO:0007669"/>
    <property type="project" value="TreeGrafter"/>
</dbReference>
<dbReference type="Gene3D" id="3.60.21.10">
    <property type="match status" value="1"/>
</dbReference>
<accession>A0A9D1HKV5</accession>
<dbReference type="EMBL" id="DVMJ01000002">
    <property type="protein sequence ID" value="HIU12527.1"/>
    <property type="molecule type" value="Genomic_DNA"/>
</dbReference>
<reference evidence="2" key="2">
    <citation type="journal article" date="2021" name="PeerJ">
        <title>Extensive microbial diversity within the chicken gut microbiome revealed by metagenomics and culture.</title>
        <authorList>
            <person name="Gilroy R."/>
            <person name="Ravi A."/>
            <person name="Getino M."/>
            <person name="Pursley I."/>
            <person name="Horton D.L."/>
            <person name="Alikhan N.F."/>
            <person name="Baker D."/>
            <person name="Gharbi K."/>
            <person name="Hall N."/>
            <person name="Watson M."/>
            <person name="Adriaenssens E.M."/>
            <person name="Foster-Nyarko E."/>
            <person name="Jarju S."/>
            <person name="Secka A."/>
            <person name="Antonio M."/>
            <person name="Oren A."/>
            <person name="Chaudhuri R.R."/>
            <person name="La Ragione R."/>
            <person name="Hildebrand F."/>
            <person name="Pallen M.J."/>
        </authorList>
    </citation>
    <scope>NUCLEOTIDE SEQUENCE</scope>
    <source>
        <strain evidence="2">CHK195-11698</strain>
    </source>
</reference>
<proteinExistence type="predicted"/>
<gene>
    <name evidence="2" type="ORF">IAD15_00415</name>
</gene>
<dbReference type="GO" id="GO:0008803">
    <property type="term" value="F:bis(5'-nucleosyl)-tetraphosphatase (symmetrical) activity"/>
    <property type="evidence" value="ECO:0007669"/>
    <property type="project" value="TreeGrafter"/>
</dbReference>
<comment type="caution">
    <text evidence="2">The sequence shown here is derived from an EMBL/GenBank/DDBJ whole genome shotgun (WGS) entry which is preliminary data.</text>
</comment>
<evidence type="ECO:0000313" key="3">
    <source>
        <dbReference type="Proteomes" id="UP000824175"/>
    </source>
</evidence>
<dbReference type="InterPro" id="IPR050126">
    <property type="entry name" value="Ap4A_hydrolase"/>
</dbReference>
<dbReference type="SUPFAM" id="SSF56300">
    <property type="entry name" value="Metallo-dependent phosphatases"/>
    <property type="match status" value="1"/>
</dbReference>
<feature type="domain" description="Calcineurin-like phosphoesterase" evidence="1">
    <location>
        <begin position="4"/>
        <end position="190"/>
    </location>
</feature>
<name>A0A9D1HKV5_9FIRM</name>
<reference evidence="2" key="1">
    <citation type="submission" date="2020-10" db="EMBL/GenBank/DDBJ databases">
        <authorList>
            <person name="Gilroy R."/>
        </authorList>
    </citation>
    <scope>NUCLEOTIDE SEQUENCE</scope>
    <source>
        <strain evidence="2">CHK195-11698</strain>
    </source>
</reference>
<dbReference type="AlphaFoldDB" id="A0A9D1HKV5"/>
<protein>
    <submittedName>
        <fullName evidence="2">Metallophosphoesterase</fullName>
    </submittedName>
</protein>
<dbReference type="GO" id="GO:0005737">
    <property type="term" value="C:cytoplasm"/>
    <property type="evidence" value="ECO:0007669"/>
    <property type="project" value="TreeGrafter"/>
</dbReference>
<dbReference type="Proteomes" id="UP000824175">
    <property type="component" value="Unassembled WGS sequence"/>
</dbReference>